<comment type="caution">
    <text evidence="1">The sequence shown here is derived from an EMBL/GenBank/DDBJ whole genome shotgun (WGS) entry which is preliminary data.</text>
</comment>
<gene>
    <name evidence="1" type="ORF">SDC9_204770</name>
</gene>
<evidence type="ECO:0008006" key="2">
    <source>
        <dbReference type="Google" id="ProtNLM"/>
    </source>
</evidence>
<sequence length="80" mass="9236">MAKAVRGHWAIESMHWQLDVTFREDANTTLDKWAALNLHTIRKFAMSLLRLLDLGKKYSLKTKRFAISCNPAMVLEGFLD</sequence>
<organism evidence="1">
    <name type="scientific">bioreactor metagenome</name>
    <dbReference type="NCBI Taxonomy" id="1076179"/>
    <lineage>
        <taxon>unclassified sequences</taxon>
        <taxon>metagenomes</taxon>
        <taxon>ecological metagenomes</taxon>
    </lineage>
</organism>
<dbReference type="EMBL" id="VSSQ01128181">
    <property type="protein sequence ID" value="MPN57076.1"/>
    <property type="molecule type" value="Genomic_DNA"/>
</dbReference>
<accession>A0A645J0U5</accession>
<dbReference type="PANTHER" id="PTHR30298:SF0">
    <property type="entry name" value="PROTEIN YBFL-RELATED"/>
    <property type="match status" value="1"/>
</dbReference>
<reference evidence="1" key="1">
    <citation type="submission" date="2019-08" db="EMBL/GenBank/DDBJ databases">
        <authorList>
            <person name="Kucharzyk K."/>
            <person name="Murdoch R.W."/>
            <person name="Higgins S."/>
            <person name="Loffler F."/>
        </authorList>
    </citation>
    <scope>NUCLEOTIDE SEQUENCE</scope>
</reference>
<protein>
    <recommendedName>
        <fullName evidence="2">Transposase IS4-like domain-containing protein</fullName>
    </recommendedName>
</protein>
<name>A0A645J0U5_9ZZZZ</name>
<dbReference type="AlphaFoldDB" id="A0A645J0U5"/>
<dbReference type="PANTHER" id="PTHR30298">
    <property type="entry name" value="H REPEAT-ASSOCIATED PREDICTED TRANSPOSASE"/>
    <property type="match status" value="1"/>
</dbReference>
<evidence type="ECO:0000313" key="1">
    <source>
        <dbReference type="EMBL" id="MPN57076.1"/>
    </source>
</evidence>
<proteinExistence type="predicted"/>
<dbReference type="InterPro" id="IPR051698">
    <property type="entry name" value="Transposase_11-like"/>
</dbReference>